<dbReference type="OrthoDB" id="4244911at2"/>
<dbReference type="RefSeq" id="WP_094765311.1">
    <property type="nucleotide sequence ID" value="NZ_FUKQ01000044.1"/>
</dbReference>
<dbReference type="EMBL" id="FUKQ01000044">
    <property type="protein sequence ID" value="SJN39531.1"/>
    <property type="molecule type" value="Genomic_DNA"/>
</dbReference>
<dbReference type="AlphaFoldDB" id="A0A1R4K4Z2"/>
<evidence type="ECO:0000313" key="1">
    <source>
        <dbReference type="EMBL" id="SJN39531.1"/>
    </source>
</evidence>
<accession>A0A1R4K4Z2</accession>
<reference evidence="1 2" key="1">
    <citation type="submission" date="2017-02" db="EMBL/GenBank/DDBJ databases">
        <authorList>
            <person name="Peterson S.W."/>
        </authorList>
    </citation>
    <scope>NUCLEOTIDE SEQUENCE [LARGE SCALE GENOMIC DNA]</scope>
    <source>
        <strain evidence="1 2">LSP_Lj1</strain>
    </source>
</reference>
<organism evidence="1 2">
    <name type="scientific">Luteococcus japonicus LSP_Lj1</name>
    <dbReference type="NCBI Taxonomy" id="1255658"/>
    <lineage>
        <taxon>Bacteria</taxon>
        <taxon>Bacillati</taxon>
        <taxon>Actinomycetota</taxon>
        <taxon>Actinomycetes</taxon>
        <taxon>Propionibacteriales</taxon>
        <taxon>Propionibacteriaceae</taxon>
        <taxon>Luteococcus</taxon>
    </lineage>
</organism>
<keyword evidence="2" id="KW-1185">Reference proteome</keyword>
<sequence length="160" mass="17911">MSVAFRQYPDPHNQGEFHAGGSLRVVPAREERRAGAAPQQIYVPPGWPTEVLPPGAPDWETSAITWLMDQCPADYRAYPVLRRHPVVLARFAAEFVEGQIRSSRQALATARPSLGEYVEHAVLDQAAEAIQSEGARLVRVRRAVMLVEEALRGRIFLRKM</sequence>
<evidence type="ECO:0000313" key="2">
    <source>
        <dbReference type="Proteomes" id="UP000188342"/>
    </source>
</evidence>
<proteinExistence type="predicted"/>
<gene>
    <name evidence="1" type="ORF">FM114_11590</name>
</gene>
<dbReference type="STRING" id="1255658.FM114_11590"/>
<protein>
    <submittedName>
        <fullName evidence="1">Uncharacterized protein</fullName>
    </submittedName>
</protein>
<dbReference type="Proteomes" id="UP000188342">
    <property type="component" value="Unassembled WGS sequence"/>
</dbReference>
<name>A0A1R4K4Z2_9ACTN</name>